<protein>
    <recommendedName>
        <fullName evidence="3">EthD domain-containing protein</fullName>
    </recommendedName>
</protein>
<name>A0A838BGT9_9HYPH</name>
<evidence type="ECO:0008006" key="3">
    <source>
        <dbReference type="Google" id="ProtNLM"/>
    </source>
</evidence>
<dbReference type="AlphaFoldDB" id="A0A838BGT9"/>
<comment type="caution">
    <text evidence="1">The sequence shown here is derived from an EMBL/GenBank/DDBJ whole genome shotgun (WGS) entry which is preliminary data.</text>
</comment>
<dbReference type="EMBL" id="JACDTY010000033">
    <property type="protein sequence ID" value="MBA1145101.1"/>
    <property type="molecule type" value="Genomic_DNA"/>
</dbReference>
<keyword evidence="2" id="KW-1185">Reference proteome</keyword>
<dbReference type="Proteomes" id="UP000558284">
    <property type="component" value="Unassembled WGS sequence"/>
</dbReference>
<sequence length="225" mass="25060">MLCGKGVVAIWNGISEDGRQDFYQWHIHEHMPERTGISGFLRGRRYRATDMDTHPEFFTLYEVEQFEVIKGEEYAKRLNAPTPWTKRAASHFLNTSRGLARVLSSEGPGPGGVLATVRFHPATINDEQVAGELSPLASQLMQAPLITGAHLCKSDEEATEVRTAESEGRTDFDAPPNWFMLLEACTVESLEAPVQAVLQHPMVRQAQVGRYSLEYTRLKTDSAAG</sequence>
<reference evidence="1 2" key="1">
    <citation type="submission" date="2020-07" db="EMBL/GenBank/DDBJ databases">
        <title>Definition of the novel symbiovar canariense within Mesorhizobium novociceri, a new species of genus Mesorhizobium nodulating Cicer canariense in the Caldera de Taburiente National Park (La Palma, Canary Islands).</title>
        <authorList>
            <person name="Leon-Barrios M."/>
            <person name="Perez-Yepez J."/>
            <person name="Flores-Felix J.D."/>
            <person name="Ramirez-Baena M.H."/>
            <person name="Pulido-Suarez L."/>
            <person name="Igual J.M."/>
            <person name="Velazquez E."/>
            <person name="Peix A."/>
        </authorList>
    </citation>
    <scope>NUCLEOTIDE SEQUENCE [LARGE SCALE GENOMIC DNA]</scope>
    <source>
        <strain evidence="1 2">CCANP35</strain>
    </source>
</reference>
<evidence type="ECO:0000313" key="1">
    <source>
        <dbReference type="EMBL" id="MBA1145101.1"/>
    </source>
</evidence>
<evidence type="ECO:0000313" key="2">
    <source>
        <dbReference type="Proteomes" id="UP000558284"/>
    </source>
</evidence>
<accession>A0A838BGT9</accession>
<organism evidence="1 2">
    <name type="scientific">Mesorhizobium neociceri</name>
    <dbReference type="NCBI Taxonomy" id="1307853"/>
    <lineage>
        <taxon>Bacteria</taxon>
        <taxon>Pseudomonadati</taxon>
        <taxon>Pseudomonadota</taxon>
        <taxon>Alphaproteobacteria</taxon>
        <taxon>Hyphomicrobiales</taxon>
        <taxon>Phyllobacteriaceae</taxon>
        <taxon>Mesorhizobium</taxon>
    </lineage>
</organism>
<dbReference type="RefSeq" id="WP_181062001.1">
    <property type="nucleotide sequence ID" value="NZ_JACDTY010000033.1"/>
</dbReference>
<proteinExistence type="predicted"/>
<gene>
    <name evidence="1" type="ORF">H0241_33550</name>
</gene>